<feature type="domain" description="Dihydroneopterin aldolase/epimerase" evidence="7">
    <location>
        <begin position="4"/>
        <end position="118"/>
    </location>
</feature>
<evidence type="ECO:0000256" key="4">
    <source>
        <dbReference type="ARBA" id="ARBA00022909"/>
    </source>
</evidence>
<dbReference type="InterPro" id="IPR006157">
    <property type="entry name" value="FolB_dom"/>
</dbReference>
<dbReference type="GO" id="GO:0005737">
    <property type="term" value="C:cytoplasm"/>
    <property type="evidence" value="ECO:0007669"/>
    <property type="project" value="TreeGrafter"/>
</dbReference>
<dbReference type="UniPathway" id="UPA00077">
    <property type="reaction ID" value="UER00154"/>
</dbReference>
<evidence type="ECO:0000256" key="1">
    <source>
        <dbReference type="ARBA" id="ARBA00001353"/>
    </source>
</evidence>
<accession>A0A8J7GC59</accession>
<dbReference type="GO" id="GO:0046656">
    <property type="term" value="P:folic acid biosynthetic process"/>
    <property type="evidence" value="ECO:0007669"/>
    <property type="project" value="UniProtKB-UniRule"/>
</dbReference>
<dbReference type="AlphaFoldDB" id="A0A8J7GC59"/>
<keyword evidence="5 6" id="KW-0456">Lyase</keyword>
<sequence length="122" mass="13748">MDYIHIENMQFYSYHGALEEENRLGQRFNVDVSLAVSLQEAGETDDLAKTINYAEVYEATKEVVEGEPVKLIEAVAERIATSILTKFSPLTEGVRVKVIKPDPPIPGHYNHVAVEIVRGDYR</sequence>
<evidence type="ECO:0000313" key="9">
    <source>
        <dbReference type="Proteomes" id="UP000622653"/>
    </source>
</evidence>
<dbReference type="Gene3D" id="3.30.1130.10">
    <property type="match status" value="1"/>
</dbReference>
<evidence type="ECO:0000256" key="5">
    <source>
        <dbReference type="ARBA" id="ARBA00023239"/>
    </source>
</evidence>
<dbReference type="NCBIfam" id="TIGR00526">
    <property type="entry name" value="folB_dom"/>
    <property type="match status" value="1"/>
</dbReference>
<gene>
    <name evidence="8" type="primary">folB</name>
    <name evidence="8" type="ORF">IRY55_12975</name>
</gene>
<dbReference type="EMBL" id="JADKPV010000011">
    <property type="protein sequence ID" value="MBF4502274.1"/>
    <property type="molecule type" value="Genomic_DNA"/>
</dbReference>
<dbReference type="FunFam" id="3.30.1130.10:FF:000003">
    <property type="entry name" value="7,8-dihydroneopterin aldolase"/>
    <property type="match status" value="1"/>
</dbReference>
<evidence type="ECO:0000313" key="8">
    <source>
        <dbReference type="EMBL" id="MBF4502274.1"/>
    </source>
</evidence>
<dbReference type="Pfam" id="PF02152">
    <property type="entry name" value="FolB"/>
    <property type="match status" value="1"/>
</dbReference>
<dbReference type="InterPro" id="IPR006156">
    <property type="entry name" value="Dihydroneopterin_aldolase"/>
</dbReference>
<evidence type="ECO:0000256" key="3">
    <source>
        <dbReference type="ARBA" id="ARBA00005708"/>
    </source>
</evidence>
<dbReference type="CDD" id="cd00534">
    <property type="entry name" value="DHNA_DHNTPE"/>
    <property type="match status" value="1"/>
</dbReference>
<reference evidence="8" key="1">
    <citation type="submission" date="2020-11" db="EMBL/GenBank/DDBJ databases">
        <title>Multidrug resistant novel bacterium Savagea serpentis sp. nov., isolated from the scats of a vine snake (Ahaetulla nasuta).</title>
        <authorList>
            <person name="Venkata Ramana V."/>
            <person name="Vikas Patil S."/>
            <person name="Yogita Lugani V."/>
        </authorList>
    </citation>
    <scope>NUCLEOTIDE SEQUENCE</scope>
    <source>
        <strain evidence="8">SN6</strain>
    </source>
</reference>
<dbReference type="PANTHER" id="PTHR42844">
    <property type="entry name" value="DIHYDRONEOPTERIN ALDOLASE 1-RELATED"/>
    <property type="match status" value="1"/>
</dbReference>
<comment type="caution">
    <text evidence="8">The sequence shown here is derived from an EMBL/GenBank/DDBJ whole genome shotgun (WGS) entry which is preliminary data.</text>
</comment>
<dbReference type="GO" id="GO:0046654">
    <property type="term" value="P:tetrahydrofolate biosynthetic process"/>
    <property type="evidence" value="ECO:0007669"/>
    <property type="project" value="UniProtKB-UniRule"/>
</dbReference>
<evidence type="ECO:0000256" key="6">
    <source>
        <dbReference type="RuleBase" id="RU362079"/>
    </source>
</evidence>
<protein>
    <recommendedName>
        <fullName evidence="6">7,8-dihydroneopterin aldolase</fullName>
        <ecNumber evidence="6">4.1.2.25</ecNumber>
    </recommendedName>
</protein>
<keyword evidence="4 6" id="KW-0289">Folate biosynthesis</keyword>
<dbReference type="EC" id="4.1.2.25" evidence="6"/>
<dbReference type="PANTHER" id="PTHR42844:SF1">
    <property type="entry name" value="DIHYDRONEOPTERIN ALDOLASE 1-RELATED"/>
    <property type="match status" value="1"/>
</dbReference>
<evidence type="ECO:0000256" key="2">
    <source>
        <dbReference type="ARBA" id="ARBA00005013"/>
    </source>
</evidence>
<name>A0A8J7GC59_9BACL</name>
<dbReference type="InterPro" id="IPR043133">
    <property type="entry name" value="GTP-CH-I_C/QueF"/>
</dbReference>
<organism evidence="8 9">
    <name type="scientific">Savagea serpentis</name>
    <dbReference type="NCBI Taxonomy" id="2785297"/>
    <lineage>
        <taxon>Bacteria</taxon>
        <taxon>Bacillati</taxon>
        <taxon>Bacillota</taxon>
        <taxon>Bacilli</taxon>
        <taxon>Bacillales</taxon>
        <taxon>Caryophanaceae</taxon>
        <taxon>Savagea</taxon>
    </lineage>
</organism>
<keyword evidence="9" id="KW-1185">Reference proteome</keyword>
<dbReference type="SMART" id="SM00905">
    <property type="entry name" value="FolB"/>
    <property type="match status" value="1"/>
</dbReference>
<dbReference type="NCBIfam" id="TIGR00525">
    <property type="entry name" value="folB"/>
    <property type="match status" value="1"/>
</dbReference>
<comment type="pathway">
    <text evidence="2 6">Cofactor biosynthesis; tetrahydrofolate biosynthesis; 2-amino-4-hydroxy-6-hydroxymethyl-7,8-dihydropteridine diphosphate from 7,8-dihydroneopterin triphosphate: step 3/4.</text>
</comment>
<dbReference type="Proteomes" id="UP000622653">
    <property type="component" value="Unassembled WGS sequence"/>
</dbReference>
<dbReference type="RefSeq" id="WP_194563762.1">
    <property type="nucleotide sequence ID" value="NZ_JADKPV010000011.1"/>
</dbReference>
<comment type="function">
    <text evidence="6">Catalyzes the conversion of 7,8-dihydroneopterin to 6-hydroxymethyl-7,8-dihydropterin.</text>
</comment>
<comment type="catalytic activity">
    <reaction evidence="1 6">
        <text>7,8-dihydroneopterin = 6-hydroxymethyl-7,8-dihydropterin + glycolaldehyde</text>
        <dbReference type="Rhea" id="RHEA:10540"/>
        <dbReference type="ChEBI" id="CHEBI:17001"/>
        <dbReference type="ChEBI" id="CHEBI:17071"/>
        <dbReference type="ChEBI" id="CHEBI:44841"/>
        <dbReference type="EC" id="4.1.2.25"/>
    </reaction>
</comment>
<comment type="similarity">
    <text evidence="3 6">Belongs to the DHNA family.</text>
</comment>
<proteinExistence type="inferred from homology"/>
<evidence type="ECO:0000259" key="7">
    <source>
        <dbReference type="SMART" id="SM00905"/>
    </source>
</evidence>
<dbReference type="SUPFAM" id="SSF55620">
    <property type="entry name" value="Tetrahydrobiopterin biosynthesis enzymes-like"/>
    <property type="match status" value="1"/>
</dbReference>
<dbReference type="GO" id="GO:0004150">
    <property type="term" value="F:dihydroneopterin aldolase activity"/>
    <property type="evidence" value="ECO:0007669"/>
    <property type="project" value="UniProtKB-UniRule"/>
</dbReference>